<dbReference type="InterPro" id="IPR036864">
    <property type="entry name" value="Zn2-C6_fun-type_DNA-bd_sf"/>
</dbReference>
<feature type="domain" description="Zn(2)-C6 fungal-type" evidence="2">
    <location>
        <begin position="197"/>
        <end position="229"/>
    </location>
</feature>
<dbReference type="Pfam" id="PF00172">
    <property type="entry name" value="Zn_clus"/>
    <property type="match status" value="1"/>
</dbReference>
<accession>A0ABQ0KV69</accession>
<reference evidence="3" key="1">
    <citation type="submission" date="2014-09" db="EMBL/GenBank/DDBJ databases">
        <title>Genome sequence of the luminous mushroom Mycena chlorophos for searching fungal bioluminescence genes.</title>
        <authorList>
            <person name="Tanaka Y."/>
            <person name="Kasuga D."/>
            <person name="Oba Y."/>
            <person name="Hase S."/>
            <person name="Sato K."/>
            <person name="Oba Y."/>
            <person name="Sakakibara Y."/>
        </authorList>
    </citation>
    <scope>NUCLEOTIDE SEQUENCE</scope>
</reference>
<sequence>MDETHEHPAVETPSTASSSSRYDLSTSPINILPAPHRCPIQERRERRPAYVVADREAWFGMRVERIMRRGTRRDDVVKYIGGDELTILNFPPRGSIDDSGDDDGWEYALKMRTHVVETGGESTAIPRAACGIITLFLAPDIHRVHFTLPAPQQCRSGGASLWYRGNPAIDFPYTVESMEKSAHLSLRVPLRRRTRIACRQCSRSKVKCERLGDDKLSPCDRCVKRGYRCKSREKVRERGNEFNGKQPKEGAGAGSAFWNSHSKRRRSEAEAGLSVEGVGSGPSLELSLLQYVATTPPLPEPMATTSTLPRHPHLEAEPSTRALYGELTLRPDESAESEFDATIFYPKPVQGWNESFSFNAHEPSYCCESVNPQPDSSYSSFYSRSTLGGDSAEDQSLCSSEFTEAQALYYTGTPDASAIPRSLATATWLPAAASAESMDIHWMGAFEPESLASIPLFFEHPALIQGFNTFLFPQTQPPRAGAHSKCSSADPN</sequence>
<evidence type="ECO:0000259" key="2">
    <source>
        <dbReference type="PROSITE" id="PS50048"/>
    </source>
</evidence>
<evidence type="ECO:0000313" key="4">
    <source>
        <dbReference type="Proteomes" id="UP000815677"/>
    </source>
</evidence>
<evidence type="ECO:0000313" key="3">
    <source>
        <dbReference type="EMBL" id="GAT42830.1"/>
    </source>
</evidence>
<dbReference type="SUPFAM" id="SSF57701">
    <property type="entry name" value="Zn2/Cys6 DNA-binding domain"/>
    <property type="match status" value="1"/>
</dbReference>
<protein>
    <recommendedName>
        <fullName evidence="2">Zn(2)-C6 fungal-type domain-containing protein</fullName>
    </recommendedName>
</protein>
<dbReference type="Proteomes" id="UP000815677">
    <property type="component" value="Unassembled WGS sequence"/>
</dbReference>
<proteinExistence type="predicted"/>
<organism evidence="3 4">
    <name type="scientific">Mycena chlorophos</name>
    <name type="common">Agaric fungus</name>
    <name type="synonym">Agaricus chlorophos</name>
    <dbReference type="NCBI Taxonomy" id="658473"/>
    <lineage>
        <taxon>Eukaryota</taxon>
        <taxon>Fungi</taxon>
        <taxon>Dikarya</taxon>
        <taxon>Basidiomycota</taxon>
        <taxon>Agaricomycotina</taxon>
        <taxon>Agaricomycetes</taxon>
        <taxon>Agaricomycetidae</taxon>
        <taxon>Agaricales</taxon>
        <taxon>Marasmiineae</taxon>
        <taxon>Mycenaceae</taxon>
        <taxon>Mycena</taxon>
    </lineage>
</organism>
<dbReference type="InterPro" id="IPR001138">
    <property type="entry name" value="Zn2Cys6_DnaBD"/>
</dbReference>
<dbReference type="PROSITE" id="PS00463">
    <property type="entry name" value="ZN2_CY6_FUNGAL_1"/>
    <property type="match status" value="1"/>
</dbReference>
<name>A0ABQ0KV69_MYCCL</name>
<dbReference type="EMBL" id="DF838317">
    <property type="protein sequence ID" value="GAT42830.1"/>
    <property type="molecule type" value="Genomic_DNA"/>
</dbReference>
<keyword evidence="4" id="KW-1185">Reference proteome</keyword>
<gene>
    <name evidence="3" type="ORF">MCHLO_00529</name>
</gene>
<feature type="region of interest" description="Disordered" evidence="1">
    <location>
        <begin position="234"/>
        <end position="262"/>
    </location>
</feature>
<feature type="region of interest" description="Disordered" evidence="1">
    <location>
        <begin position="1"/>
        <end position="28"/>
    </location>
</feature>
<dbReference type="PROSITE" id="PS50048">
    <property type="entry name" value="ZN2_CY6_FUNGAL_2"/>
    <property type="match status" value="1"/>
</dbReference>
<dbReference type="Gene3D" id="4.10.240.10">
    <property type="entry name" value="Zn(2)-C6 fungal-type DNA-binding domain"/>
    <property type="match status" value="1"/>
</dbReference>
<evidence type="ECO:0000256" key="1">
    <source>
        <dbReference type="SAM" id="MobiDB-lite"/>
    </source>
</evidence>
<feature type="compositionally biased region" description="Polar residues" evidence="1">
    <location>
        <begin position="12"/>
        <end position="28"/>
    </location>
</feature>